<dbReference type="EMBL" id="FR695868">
    <property type="protein sequence ID" value="CBX28541.1"/>
    <property type="molecule type" value="Genomic_DNA"/>
</dbReference>
<dbReference type="AlphaFoldDB" id="E1YD97"/>
<feature type="short sequence motif" description="Histidine triad motif" evidence="2 3">
    <location>
        <begin position="113"/>
        <end position="117"/>
    </location>
</feature>
<dbReference type="PROSITE" id="PS00892">
    <property type="entry name" value="HIT_1"/>
    <property type="match status" value="1"/>
</dbReference>
<dbReference type="Gene3D" id="3.30.428.10">
    <property type="entry name" value="HIT-like"/>
    <property type="match status" value="1"/>
</dbReference>
<dbReference type="Pfam" id="PF11969">
    <property type="entry name" value="DcpS_C"/>
    <property type="match status" value="1"/>
</dbReference>
<feature type="active site" description="Tele-AMP-histidine intermediate" evidence="1">
    <location>
        <position position="115"/>
    </location>
</feature>
<gene>
    <name evidence="5" type="ORF">N47_G38650</name>
</gene>
<dbReference type="PANTHER" id="PTHR23089">
    <property type="entry name" value="HISTIDINE TRIAD HIT PROTEIN"/>
    <property type="match status" value="1"/>
</dbReference>
<proteinExistence type="predicted"/>
<dbReference type="InterPro" id="IPR019808">
    <property type="entry name" value="Histidine_triad_CS"/>
</dbReference>
<organism evidence="5">
    <name type="scientific">uncultured Desulfobacterium sp</name>
    <dbReference type="NCBI Taxonomy" id="201089"/>
    <lineage>
        <taxon>Bacteria</taxon>
        <taxon>Pseudomonadati</taxon>
        <taxon>Thermodesulfobacteriota</taxon>
        <taxon>Desulfobacteria</taxon>
        <taxon>Desulfobacterales</taxon>
        <taxon>Desulfobacteriaceae</taxon>
        <taxon>Desulfobacterium</taxon>
        <taxon>environmental samples</taxon>
    </lineage>
</organism>
<evidence type="ECO:0000313" key="5">
    <source>
        <dbReference type="EMBL" id="CBX28541.1"/>
    </source>
</evidence>
<evidence type="ECO:0000256" key="1">
    <source>
        <dbReference type="PIRSR" id="PIRSR601310-1"/>
    </source>
</evidence>
<evidence type="ECO:0000259" key="4">
    <source>
        <dbReference type="PROSITE" id="PS51084"/>
    </source>
</evidence>
<sequence>MLFAICCSSKENIRMETDCIFCKIVKGEIPSTFLYENDNLVVFRDINPHAPVHLLIVPKRHIRSVNDLTEDDAKIVSEMIMTAKMMAEKESVSKSGYKLLFNVEKGGGQVIFHLHLHLIGGWKK</sequence>
<name>E1YD97_9BACT</name>
<dbReference type="SUPFAM" id="SSF54197">
    <property type="entry name" value="HIT-like"/>
    <property type="match status" value="1"/>
</dbReference>
<dbReference type="PROSITE" id="PS51084">
    <property type="entry name" value="HIT_2"/>
    <property type="match status" value="1"/>
</dbReference>
<reference evidence="5" key="1">
    <citation type="journal article" date="2011" name="Environ. Microbiol.">
        <title>Genomic insights into the metabolic potential of the polycyclic aromatic hydrocarbon degrading sulfate-reducing Deltaproteobacterium N47.</title>
        <authorList>
            <person name="Bergmann F."/>
            <person name="Selesi D."/>
            <person name="Weinmaier T."/>
            <person name="Tischler P."/>
            <person name="Rattei T."/>
            <person name="Meckenstock R.U."/>
        </authorList>
    </citation>
    <scope>NUCLEOTIDE SEQUENCE</scope>
</reference>
<dbReference type="InterPro" id="IPR001310">
    <property type="entry name" value="Histidine_triad_HIT"/>
</dbReference>
<dbReference type="PRINTS" id="PR00332">
    <property type="entry name" value="HISTRIAD"/>
</dbReference>
<protein>
    <submittedName>
        <fullName evidence="5">Uncharacterized HIT-like protein aq_141</fullName>
    </submittedName>
</protein>
<dbReference type="InterPro" id="IPR011146">
    <property type="entry name" value="HIT-like"/>
</dbReference>
<accession>E1YD97</accession>
<evidence type="ECO:0000256" key="2">
    <source>
        <dbReference type="PIRSR" id="PIRSR601310-3"/>
    </source>
</evidence>
<feature type="domain" description="HIT" evidence="4">
    <location>
        <begin position="20"/>
        <end position="124"/>
    </location>
</feature>
<evidence type="ECO:0000256" key="3">
    <source>
        <dbReference type="PROSITE-ProRule" id="PRU00464"/>
    </source>
</evidence>
<dbReference type="CDD" id="cd01276">
    <property type="entry name" value="PKCI_related"/>
    <property type="match status" value="1"/>
</dbReference>
<dbReference type="InterPro" id="IPR036265">
    <property type="entry name" value="HIT-like_sf"/>
</dbReference>
<dbReference type="GO" id="GO:0003824">
    <property type="term" value="F:catalytic activity"/>
    <property type="evidence" value="ECO:0007669"/>
    <property type="project" value="InterPro"/>
</dbReference>